<evidence type="ECO:0000313" key="14">
    <source>
        <dbReference type="Proteomes" id="UP000270697"/>
    </source>
</evidence>
<name>A0A1I4RUZ3_9PSEU</name>
<feature type="domain" description="Uracil-DNA glycosylase-like" evidence="10">
    <location>
        <begin position="41"/>
        <end position="204"/>
    </location>
</feature>
<dbReference type="SMART" id="SM00986">
    <property type="entry name" value="UDG"/>
    <property type="match status" value="1"/>
</dbReference>
<dbReference type="GO" id="GO:0046872">
    <property type="term" value="F:metal ion binding"/>
    <property type="evidence" value="ECO:0007669"/>
    <property type="project" value="UniProtKB-KW"/>
</dbReference>
<reference evidence="11 14" key="2">
    <citation type="submission" date="2018-10" db="EMBL/GenBank/DDBJ databases">
        <title>Sequencing the genomes of 1000 actinobacteria strains.</title>
        <authorList>
            <person name="Klenk H.-P."/>
        </authorList>
    </citation>
    <scope>NUCLEOTIDE SEQUENCE [LARGE SCALE GENOMIC DNA]</scope>
    <source>
        <strain evidence="11 14">DSM 45119</strain>
    </source>
</reference>
<keyword evidence="5" id="KW-0227">DNA damage</keyword>
<dbReference type="Proteomes" id="UP000270697">
    <property type="component" value="Unassembled WGS sequence"/>
</dbReference>
<keyword evidence="14" id="KW-1185">Reference proteome</keyword>
<reference evidence="12 13" key="1">
    <citation type="submission" date="2016-10" db="EMBL/GenBank/DDBJ databases">
        <authorList>
            <person name="de Groot N.N."/>
        </authorList>
    </citation>
    <scope>NUCLEOTIDE SEQUENCE [LARGE SCALE GENOMIC DNA]</scope>
    <source>
        <strain evidence="12 13">CPCC 201259</strain>
    </source>
</reference>
<evidence type="ECO:0000256" key="9">
    <source>
        <dbReference type="ARBA" id="ARBA00023204"/>
    </source>
</evidence>
<keyword evidence="4" id="KW-0479">Metal-binding</keyword>
<keyword evidence="7" id="KW-0408">Iron</keyword>
<evidence type="ECO:0000313" key="12">
    <source>
        <dbReference type="EMBL" id="SFM55894.1"/>
    </source>
</evidence>
<proteinExistence type="inferred from homology"/>
<evidence type="ECO:0000256" key="4">
    <source>
        <dbReference type="ARBA" id="ARBA00022723"/>
    </source>
</evidence>
<evidence type="ECO:0000259" key="10">
    <source>
        <dbReference type="SMART" id="SM00986"/>
    </source>
</evidence>
<evidence type="ECO:0000313" key="13">
    <source>
        <dbReference type="Proteomes" id="UP000199398"/>
    </source>
</evidence>
<dbReference type="InterPro" id="IPR051536">
    <property type="entry name" value="UDG_Type-4/5"/>
</dbReference>
<dbReference type="NCBIfam" id="TIGR03914">
    <property type="entry name" value="UDG_fam_dom"/>
    <property type="match status" value="1"/>
</dbReference>
<evidence type="ECO:0000256" key="2">
    <source>
        <dbReference type="ARBA" id="ARBA00019403"/>
    </source>
</evidence>
<dbReference type="SUPFAM" id="SSF52141">
    <property type="entry name" value="Uracil-DNA glycosylase-like"/>
    <property type="match status" value="1"/>
</dbReference>
<dbReference type="OrthoDB" id="5290748at2"/>
<evidence type="ECO:0000256" key="1">
    <source>
        <dbReference type="ARBA" id="ARBA00006521"/>
    </source>
</evidence>
<dbReference type="RefSeq" id="WP_093146173.1">
    <property type="nucleotide sequence ID" value="NZ_FOUP01000001.1"/>
</dbReference>
<evidence type="ECO:0000256" key="5">
    <source>
        <dbReference type="ARBA" id="ARBA00022763"/>
    </source>
</evidence>
<keyword evidence="6" id="KW-0378">Hydrolase</keyword>
<dbReference type="SMART" id="SM00987">
    <property type="entry name" value="UreE_C"/>
    <property type="match status" value="1"/>
</dbReference>
<dbReference type="PANTHER" id="PTHR33693">
    <property type="entry name" value="TYPE-5 URACIL-DNA GLYCOSYLASE"/>
    <property type="match status" value="1"/>
</dbReference>
<organism evidence="12 13">
    <name type="scientific">Saccharopolyspora antimicrobica</name>
    <dbReference type="NCBI Taxonomy" id="455193"/>
    <lineage>
        <taxon>Bacteria</taxon>
        <taxon>Bacillati</taxon>
        <taxon>Actinomycetota</taxon>
        <taxon>Actinomycetes</taxon>
        <taxon>Pseudonocardiales</taxon>
        <taxon>Pseudonocardiaceae</taxon>
        <taxon>Saccharopolyspora</taxon>
    </lineage>
</organism>
<sequence length="213" mass="22915">MATESTAAPYVPDRGGLRALEEASRGCRGCDLYRAASQTVFGAGPAPARLMFIGEQPGDREDLEGEPFVGPAGRLLDRALGDAGIDRSSAYLTNVVKHFKFVREERGKRRIHQKPNAAEIRACRPWLTAELQVVRPEIVVCLGATAAKSLLGSSFSVTADRGVLLDFPDVPELGSQRPRLALATVHPSSVVRAPDRRSAFQGLLADLEVVARA</sequence>
<dbReference type="GO" id="GO:0006281">
    <property type="term" value="P:DNA repair"/>
    <property type="evidence" value="ECO:0007669"/>
    <property type="project" value="UniProtKB-KW"/>
</dbReference>
<dbReference type="Gene3D" id="3.40.470.10">
    <property type="entry name" value="Uracil-DNA glycosylase-like domain"/>
    <property type="match status" value="1"/>
</dbReference>
<evidence type="ECO:0000256" key="7">
    <source>
        <dbReference type="ARBA" id="ARBA00023004"/>
    </source>
</evidence>
<dbReference type="InterPro" id="IPR005122">
    <property type="entry name" value="Uracil-DNA_glycosylase-like"/>
</dbReference>
<dbReference type="GO" id="GO:0051539">
    <property type="term" value="F:4 iron, 4 sulfur cluster binding"/>
    <property type="evidence" value="ECO:0007669"/>
    <property type="project" value="UniProtKB-KW"/>
</dbReference>
<dbReference type="NCBIfam" id="TIGR00758">
    <property type="entry name" value="UDG_fam4"/>
    <property type="match status" value="1"/>
</dbReference>
<dbReference type="PANTHER" id="PTHR33693:SF9">
    <property type="entry name" value="TYPE-4 URACIL-DNA GLYCOSYLASE"/>
    <property type="match status" value="1"/>
</dbReference>
<evidence type="ECO:0000256" key="6">
    <source>
        <dbReference type="ARBA" id="ARBA00022801"/>
    </source>
</evidence>
<dbReference type="STRING" id="455193.SAMN05421805_101701"/>
<dbReference type="InterPro" id="IPR036895">
    <property type="entry name" value="Uracil-DNA_glycosylase-like_sf"/>
</dbReference>
<protein>
    <recommendedName>
        <fullName evidence="2">Type-4 uracil-DNA glycosylase</fullName>
    </recommendedName>
</protein>
<evidence type="ECO:0000256" key="8">
    <source>
        <dbReference type="ARBA" id="ARBA00023014"/>
    </source>
</evidence>
<dbReference type="EMBL" id="RBXX01000002">
    <property type="protein sequence ID" value="RKT89151.1"/>
    <property type="molecule type" value="Genomic_DNA"/>
</dbReference>
<keyword evidence="3" id="KW-0004">4Fe-4S</keyword>
<dbReference type="CDD" id="cd10030">
    <property type="entry name" value="UDG-F4_TTUDGA_SPO1dp_like"/>
    <property type="match status" value="1"/>
</dbReference>
<keyword evidence="8" id="KW-0411">Iron-sulfur</keyword>
<evidence type="ECO:0000256" key="3">
    <source>
        <dbReference type="ARBA" id="ARBA00022485"/>
    </source>
</evidence>
<dbReference type="AlphaFoldDB" id="A0A1I4RUZ3"/>
<dbReference type="EMBL" id="FOUP01000001">
    <property type="protein sequence ID" value="SFM55894.1"/>
    <property type="molecule type" value="Genomic_DNA"/>
</dbReference>
<dbReference type="GO" id="GO:0097506">
    <property type="term" value="F:deaminated base DNA N-glycosylase activity"/>
    <property type="evidence" value="ECO:0007669"/>
    <property type="project" value="UniProtKB-ARBA"/>
</dbReference>
<dbReference type="Pfam" id="PF03167">
    <property type="entry name" value="UDG"/>
    <property type="match status" value="1"/>
</dbReference>
<dbReference type="InterPro" id="IPR005273">
    <property type="entry name" value="Ura-DNA_glyco_family4"/>
</dbReference>
<dbReference type="Proteomes" id="UP000199398">
    <property type="component" value="Unassembled WGS sequence"/>
</dbReference>
<accession>A0A1I4RUZ3</accession>
<comment type="similarity">
    <text evidence="1">Belongs to the uracil-DNA glycosylase (UDG) superfamily. Type 4 (UDGa) family.</text>
</comment>
<gene>
    <name evidence="11" type="ORF">ATL45_7599</name>
    <name evidence="12" type="ORF">SAMN05421805_101701</name>
</gene>
<keyword evidence="9" id="KW-0234">DNA repair</keyword>
<evidence type="ECO:0000313" key="11">
    <source>
        <dbReference type="EMBL" id="RKT89151.1"/>
    </source>
</evidence>